<feature type="compositionally biased region" description="Acidic residues" evidence="3">
    <location>
        <begin position="17"/>
        <end position="29"/>
    </location>
</feature>
<dbReference type="AlphaFoldDB" id="A0A642URL3"/>
<evidence type="ECO:0000256" key="1">
    <source>
        <dbReference type="ARBA" id="ARBA00023015"/>
    </source>
</evidence>
<keyword evidence="5" id="KW-1185">Reference proteome</keyword>
<accession>A0A642URL3</accession>
<dbReference type="Proteomes" id="UP000761534">
    <property type="component" value="Unassembled WGS sequence"/>
</dbReference>
<sequence>MREGSSVATRLSKTEDEVKEEIEQGEEPVEQQQQQQGEDEEYEYEQPEYTEEEAYAPHIEGPVSAVGAAAMTVTRKRGRPPGSTKKNRQLQKQQQQQQQTTEEGDEGDTSQTSSLLTPRKRIPAANMLRTNRTVGGPNNITAVPRDTSGNPPRVENDEYVLPEDPEGEKKVTKKGVLLGDRDYRVRTFTVLGRGDRLYMLSTEPARCMGFRDSYLLFQKHRRLYKVIVNDNEKFDLIERDIIPHSYKGRPIGIVTARSVFREFGARIIIGGKRVYDDYYEAEAKAVGFVPGQIADPEDKLPPEGQAYNKNQYVAWHGASAVYHQYTALPPMTTRDAVRGDATVVRKKAAPVITDDNWMYEHAKATADYNAELTKRRRLTRSGVREGHTGLPFYPASTQPTKVRWRRAAASEARSGEQSRQTGRAGQVVIDTMLSQPNPITRTGLLDVDPQVYENAVSDEIKQAIERQRGYERQWVQA</sequence>
<dbReference type="GO" id="GO:0016586">
    <property type="term" value="C:RSC-type complex"/>
    <property type="evidence" value="ECO:0007669"/>
    <property type="project" value="TreeGrafter"/>
</dbReference>
<dbReference type="EMBL" id="SWFS01000435">
    <property type="protein sequence ID" value="KAA8904011.1"/>
    <property type="molecule type" value="Genomic_DNA"/>
</dbReference>
<feature type="compositionally biased region" description="Low complexity" evidence="3">
    <location>
        <begin position="90"/>
        <end position="99"/>
    </location>
</feature>
<dbReference type="VEuPathDB" id="FungiDB:TRICI_005616"/>
<name>A0A642URL3_9ASCO</name>
<keyword evidence="2" id="KW-0804">Transcription</keyword>
<keyword evidence="1" id="KW-0805">Transcription regulation</keyword>
<dbReference type="Pfam" id="PF08624">
    <property type="entry name" value="CRC_subunit"/>
    <property type="match status" value="1"/>
</dbReference>
<evidence type="ECO:0000313" key="4">
    <source>
        <dbReference type="EMBL" id="KAA8904011.1"/>
    </source>
</evidence>
<dbReference type="InterPro" id="IPR013933">
    <property type="entry name" value="CRC_Rsc7/Swp82"/>
</dbReference>
<feature type="compositionally biased region" description="Polar residues" evidence="3">
    <location>
        <begin position="1"/>
        <end position="11"/>
    </location>
</feature>
<reference evidence="4" key="1">
    <citation type="journal article" date="2019" name="G3 (Bethesda)">
        <title>Genome Assemblies of Two Rare Opportunistic Yeast Pathogens: Diutina rugosa (syn. Candida rugosa) and Trichomonascus ciferrii (syn. Candida ciferrii).</title>
        <authorList>
            <person name="Mixao V."/>
            <person name="Saus E."/>
            <person name="Hansen A.P."/>
            <person name="Lass-Florl C."/>
            <person name="Gabaldon T."/>
        </authorList>
    </citation>
    <scope>NUCLEOTIDE SEQUENCE</scope>
    <source>
        <strain evidence="4">CBS 4856</strain>
    </source>
</reference>
<comment type="caution">
    <text evidence="4">The sequence shown here is derived from an EMBL/GenBank/DDBJ whole genome shotgun (WGS) entry which is preliminary data.</text>
</comment>
<dbReference type="GO" id="GO:0031490">
    <property type="term" value="F:chromatin DNA binding"/>
    <property type="evidence" value="ECO:0007669"/>
    <property type="project" value="TreeGrafter"/>
</dbReference>
<feature type="region of interest" description="Disordered" evidence="3">
    <location>
        <begin position="1"/>
        <end position="153"/>
    </location>
</feature>
<evidence type="ECO:0000256" key="2">
    <source>
        <dbReference type="ARBA" id="ARBA00023163"/>
    </source>
</evidence>
<gene>
    <name evidence="4" type="ORF">TRICI_005616</name>
</gene>
<organism evidence="4 5">
    <name type="scientific">Trichomonascus ciferrii</name>
    <dbReference type="NCBI Taxonomy" id="44093"/>
    <lineage>
        <taxon>Eukaryota</taxon>
        <taxon>Fungi</taxon>
        <taxon>Dikarya</taxon>
        <taxon>Ascomycota</taxon>
        <taxon>Saccharomycotina</taxon>
        <taxon>Dipodascomycetes</taxon>
        <taxon>Dipodascales</taxon>
        <taxon>Trichomonascaceae</taxon>
        <taxon>Trichomonascus</taxon>
        <taxon>Trichomonascus ciferrii complex</taxon>
    </lineage>
</organism>
<dbReference type="PANTHER" id="PTHR22597:SF3">
    <property type="entry name" value="CHROMATIN STRUCTURE-REMODELING COMPLEX SUBUNIT RSC7"/>
    <property type="match status" value="1"/>
</dbReference>
<evidence type="ECO:0000313" key="5">
    <source>
        <dbReference type="Proteomes" id="UP000761534"/>
    </source>
</evidence>
<proteinExistence type="predicted"/>
<dbReference type="OrthoDB" id="5598844at2759"/>
<protein>
    <recommendedName>
        <fullName evidence="6">Chromatin structure-remodeling complex protein RSC7</fullName>
    </recommendedName>
</protein>
<dbReference type="PANTHER" id="PTHR22597">
    <property type="entry name" value="POLYCOMB GROUP PROTEIN"/>
    <property type="match status" value="1"/>
</dbReference>
<feature type="compositionally biased region" description="Basic residues" evidence="3">
    <location>
        <begin position="74"/>
        <end position="89"/>
    </location>
</feature>
<feature type="compositionally biased region" description="Polar residues" evidence="3">
    <location>
        <begin position="128"/>
        <end position="141"/>
    </location>
</feature>
<evidence type="ECO:0008006" key="6">
    <source>
        <dbReference type="Google" id="ProtNLM"/>
    </source>
</evidence>
<feature type="compositionally biased region" description="Acidic residues" evidence="3">
    <location>
        <begin position="37"/>
        <end position="54"/>
    </location>
</feature>
<evidence type="ECO:0000256" key="3">
    <source>
        <dbReference type="SAM" id="MobiDB-lite"/>
    </source>
</evidence>